<dbReference type="GO" id="GO:0005524">
    <property type="term" value="F:ATP binding"/>
    <property type="evidence" value="ECO:0007669"/>
    <property type="project" value="UniProtKB-KW"/>
</dbReference>
<dbReference type="PANTHER" id="PTHR18901">
    <property type="entry name" value="2-DEOXYGLUCOSE-6-PHOSPHATE PHOSPHATASE 2"/>
    <property type="match status" value="1"/>
</dbReference>
<dbReference type="UniPathway" id="UPA00276">
    <property type="reaction ID" value="UER00406"/>
</dbReference>
<reference evidence="10" key="2">
    <citation type="submission" date="2025-08" db="UniProtKB">
        <authorList>
            <consortium name="RefSeq"/>
        </authorList>
    </citation>
    <scope>IDENTIFICATION</scope>
    <source>
        <tissue evidence="10">Etiolated seedlings</tissue>
    </source>
</reference>
<dbReference type="Pfam" id="PF01687">
    <property type="entry name" value="Flavokinase"/>
    <property type="match status" value="1"/>
</dbReference>
<evidence type="ECO:0000256" key="2">
    <source>
        <dbReference type="ARBA" id="ARBA00012105"/>
    </source>
</evidence>
<dbReference type="PANTHER" id="PTHR18901:SF44">
    <property type="entry name" value="OS01G0757900 PROTEIN"/>
    <property type="match status" value="1"/>
</dbReference>
<dbReference type="InterPro" id="IPR023214">
    <property type="entry name" value="HAD_sf"/>
</dbReference>
<dbReference type="KEGG" id="cam:101501728"/>
<evidence type="ECO:0000256" key="6">
    <source>
        <dbReference type="ARBA" id="ARBA00022741"/>
    </source>
</evidence>
<dbReference type="Gene3D" id="3.40.50.1000">
    <property type="entry name" value="HAD superfamily/HAD-like"/>
    <property type="match status" value="1"/>
</dbReference>
<dbReference type="GO" id="GO:0009231">
    <property type="term" value="P:riboflavin biosynthetic process"/>
    <property type="evidence" value="ECO:0007669"/>
    <property type="project" value="InterPro"/>
</dbReference>
<protein>
    <recommendedName>
        <fullName evidence="2">riboflavin kinase</fullName>
        <ecNumber evidence="2">2.7.1.26</ecNumber>
    </recommendedName>
</protein>
<dbReference type="PaxDb" id="3827-XP_004487162.1"/>
<dbReference type="GO" id="GO:0008531">
    <property type="term" value="F:riboflavin kinase activity"/>
    <property type="evidence" value="ECO:0007669"/>
    <property type="project" value="UniProtKB-EC"/>
</dbReference>
<dbReference type="InterPro" id="IPR023198">
    <property type="entry name" value="PGP-like_dom2"/>
</dbReference>
<organism evidence="9 10">
    <name type="scientific">Cicer arietinum</name>
    <name type="common">Chickpea</name>
    <name type="synonym">Garbanzo</name>
    <dbReference type="NCBI Taxonomy" id="3827"/>
    <lineage>
        <taxon>Eukaryota</taxon>
        <taxon>Viridiplantae</taxon>
        <taxon>Streptophyta</taxon>
        <taxon>Embryophyta</taxon>
        <taxon>Tracheophyta</taxon>
        <taxon>Spermatophyta</taxon>
        <taxon>Magnoliopsida</taxon>
        <taxon>eudicotyledons</taxon>
        <taxon>Gunneridae</taxon>
        <taxon>Pentapetalae</taxon>
        <taxon>rosids</taxon>
        <taxon>fabids</taxon>
        <taxon>Fabales</taxon>
        <taxon>Fabaceae</taxon>
        <taxon>Papilionoideae</taxon>
        <taxon>50 kb inversion clade</taxon>
        <taxon>NPAAA clade</taxon>
        <taxon>Hologalegina</taxon>
        <taxon>IRL clade</taxon>
        <taxon>Cicereae</taxon>
        <taxon>Cicer</taxon>
    </lineage>
</organism>
<dbReference type="Pfam" id="PF00702">
    <property type="entry name" value="Hydrolase"/>
    <property type="match status" value="1"/>
</dbReference>
<dbReference type="Gene3D" id="1.10.150.240">
    <property type="entry name" value="Putative phosphatase, domain 2"/>
    <property type="match status" value="1"/>
</dbReference>
<keyword evidence="3" id="KW-0285">Flavoprotein</keyword>
<dbReference type="AlphaFoldDB" id="A0A1S3E409"/>
<dbReference type="Proteomes" id="UP000087171">
    <property type="component" value="Chromosome Ca1"/>
</dbReference>
<evidence type="ECO:0000259" key="8">
    <source>
        <dbReference type="Pfam" id="PF01687"/>
    </source>
</evidence>
<evidence type="ECO:0000256" key="1">
    <source>
        <dbReference type="ARBA" id="ARBA00005201"/>
    </source>
</evidence>
<dbReference type="InterPro" id="IPR006439">
    <property type="entry name" value="HAD-SF_hydro_IA"/>
</dbReference>
<name>A0A1S3E409_CICAR</name>
<keyword evidence="9" id="KW-1185">Reference proteome</keyword>
<evidence type="ECO:0000256" key="4">
    <source>
        <dbReference type="ARBA" id="ARBA00022643"/>
    </source>
</evidence>
<evidence type="ECO:0000256" key="3">
    <source>
        <dbReference type="ARBA" id="ARBA00022630"/>
    </source>
</evidence>
<accession>A0A1S3E409</accession>
<comment type="pathway">
    <text evidence="1">Cofactor biosynthesis; FMN biosynthesis; FMN from riboflavin (ATP route): step 1/1.</text>
</comment>
<sequence length="365" mass="40810">MSFCCEFNGCNNETNILAVIFDLDGTLLDTERATRGVMNEFLGKYGKKMDREKEEKKRLGMTQKDSAAIIVKNYQLPLTPDQFIAEITPLYRERWRDTKALPGANRIIKHLVKNGVPIALASNSLREYIDAKILQHQGWKESFSVILGNDQVKCGKPAPDLFEEAAKKMGVDAVNCLVIEDSLVGVKAANAAKMKVVAVPSKGESDCSRLANVTLNSLLEFQPELWGLPPFDDWVDNTLPIDPIHLSGLYVTGSLLGTTENATFTIPDQVIGLYFGWAKVDSNRNFKILVNINLDFSGVSHKKIDLWLIDTNTDLTSDQKMEISLIGYIRAWDNKKLGSMEMEKLEEYKSIARASLDLQSFSSFC</sequence>
<feature type="domain" description="Riboflavin kinase" evidence="8">
    <location>
        <begin position="243"/>
        <end position="331"/>
    </location>
</feature>
<keyword evidence="5" id="KW-0808">Transferase</keyword>
<evidence type="ECO:0000256" key="7">
    <source>
        <dbReference type="ARBA" id="ARBA00022840"/>
    </source>
</evidence>
<keyword evidence="4" id="KW-0288">FMN</keyword>
<proteinExistence type="predicted"/>
<evidence type="ECO:0000313" key="9">
    <source>
        <dbReference type="Proteomes" id="UP000087171"/>
    </source>
</evidence>
<gene>
    <name evidence="10" type="primary">LOC101501728</name>
</gene>
<dbReference type="EC" id="2.7.1.26" evidence="2"/>
<evidence type="ECO:0000256" key="5">
    <source>
        <dbReference type="ARBA" id="ARBA00022679"/>
    </source>
</evidence>
<dbReference type="SUPFAM" id="SSF56784">
    <property type="entry name" value="HAD-like"/>
    <property type="match status" value="1"/>
</dbReference>
<dbReference type="FunFam" id="3.40.50.1000:FF:000119">
    <property type="entry name" value="Bifunctional riboflavin kinase/FMN phosphatase"/>
    <property type="match status" value="1"/>
</dbReference>
<dbReference type="RefSeq" id="XP_012570532.1">
    <property type="nucleotide sequence ID" value="XM_012715078.2"/>
</dbReference>
<dbReference type="InterPro" id="IPR036412">
    <property type="entry name" value="HAD-like_sf"/>
</dbReference>
<dbReference type="InterPro" id="IPR023465">
    <property type="entry name" value="Riboflavin_kinase_dom_sf"/>
</dbReference>
<dbReference type="OrthoDB" id="276388at2759"/>
<dbReference type="SFLD" id="SFLDG01135">
    <property type="entry name" value="C1.5.6:_HAD__Beta-PGM__Phospha"/>
    <property type="match status" value="1"/>
</dbReference>
<dbReference type="GO" id="GO:0009398">
    <property type="term" value="P:FMN biosynthetic process"/>
    <property type="evidence" value="ECO:0007669"/>
    <property type="project" value="UniProtKB-UniPathway"/>
</dbReference>
<dbReference type="eggNOG" id="KOG2914">
    <property type="taxonomic scope" value="Eukaryota"/>
</dbReference>
<dbReference type="Gene3D" id="2.40.30.30">
    <property type="entry name" value="Riboflavin kinase-like"/>
    <property type="match status" value="1"/>
</dbReference>
<dbReference type="GeneID" id="101501728"/>
<keyword evidence="7" id="KW-0067">ATP-binding</keyword>
<dbReference type="FunFam" id="1.10.150.240:FF:000001">
    <property type="entry name" value="Haloacid dehalogenase-like hydrolase domain"/>
    <property type="match status" value="1"/>
</dbReference>
<dbReference type="SFLD" id="SFLDG01129">
    <property type="entry name" value="C1.5:_HAD__Beta-PGM__Phosphata"/>
    <property type="match status" value="1"/>
</dbReference>
<evidence type="ECO:0000313" key="10">
    <source>
        <dbReference type="RefSeq" id="XP_012570532.1"/>
    </source>
</evidence>
<dbReference type="InterPro" id="IPR015865">
    <property type="entry name" value="Riboflavin_kinase_bac/euk"/>
</dbReference>
<dbReference type="PRINTS" id="PR00413">
    <property type="entry name" value="HADHALOGNASE"/>
</dbReference>
<dbReference type="NCBIfam" id="TIGR01509">
    <property type="entry name" value="HAD-SF-IA-v3"/>
    <property type="match status" value="1"/>
</dbReference>
<keyword evidence="6" id="KW-0547">Nucleotide-binding</keyword>
<dbReference type="GO" id="GO:0043136">
    <property type="term" value="F:sn-glycerol 3-phosphatase activity"/>
    <property type="evidence" value="ECO:0007669"/>
    <property type="project" value="TreeGrafter"/>
</dbReference>
<reference evidence="9" key="1">
    <citation type="journal article" date="2013" name="Nat. Biotechnol.">
        <title>Draft genome sequence of chickpea (Cicer arietinum) provides a resource for trait improvement.</title>
        <authorList>
            <person name="Varshney R.K."/>
            <person name="Song C."/>
            <person name="Saxena R.K."/>
            <person name="Azam S."/>
            <person name="Yu S."/>
            <person name="Sharpe A.G."/>
            <person name="Cannon S."/>
            <person name="Baek J."/>
            <person name="Rosen B.D."/>
            <person name="Tar'an B."/>
            <person name="Millan T."/>
            <person name="Zhang X."/>
            <person name="Ramsay L.D."/>
            <person name="Iwata A."/>
            <person name="Wang Y."/>
            <person name="Nelson W."/>
            <person name="Farmer A.D."/>
            <person name="Gaur P.M."/>
            <person name="Soderlund C."/>
            <person name="Penmetsa R.V."/>
            <person name="Xu C."/>
            <person name="Bharti A.K."/>
            <person name="He W."/>
            <person name="Winter P."/>
            <person name="Zhao S."/>
            <person name="Hane J.K."/>
            <person name="Carrasquilla-Garcia N."/>
            <person name="Condie J.A."/>
            <person name="Upadhyaya H.D."/>
            <person name="Luo M.C."/>
            <person name="Thudi M."/>
            <person name="Gowda C.L."/>
            <person name="Singh N.P."/>
            <person name="Lichtenzveig J."/>
            <person name="Gali K.K."/>
            <person name="Rubio J."/>
            <person name="Nadarajan N."/>
            <person name="Dolezel J."/>
            <person name="Bansal K.C."/>
            <person name="Xu X."/>
            <person name="Edwards D."/>
            <person name="Zhang G."/>
            <person name="Kahl G."/>
            <person name="Gil J."/>
            <person name="Singh K.B."/>
            <person name="Datta S.K."/>
            <person name="Jackson S.A."/>
            <person name="Wang J."/>
            <person name="Cook D.R."/>
        </authorList>
    </citation>
    <scope>NUCLEOTIDE SEQUENCE [LARGE SCALE GENOMIC DNA]</scope>
    <source>
        <strain evidence="9">cv. CDC Frontier</strain>
    </source>
</reference>
<dbReference type="STRING" id="3827.A0A1S3E409"/>
<dbReference type="SFLD" id="SFLDS00003">
    <property type="entry name" value="Haloacid_Dehalogenase"/>
    <property type="match status" value="1"/>
</dbReference>
<dbReference type="GO" id="GO:0006114">
    <property type="term" value="P:glycerol biosynthetic process"/>
    <property type="evidence" value="ECO:0007669"/>
    <property type="project" value="TreeGrafter"/>
</dbReference>